<dbReference type="CDD" id="cd00051">
    <property type="entry name" value="EFh"/>
    <property type="match status" value="1"/>
</dbReference>
<feature type="region of interest" description="Disordered" evidence="7">
    <location>
        <begin position="559"/>
        <end position="631"/>
    </location>
</feature>
<dbReference type="InterPro" id="IPR011992">
    <property type="entry name" value="EF-hand-dom_pair"/>
</dbReference>
<dbReference type="PROSITE" id="PS00018">
    <property type="entry name" value="EF_HAND_1"/>
    <property type="match status" value="3"/>
</dbReference>
<evidence type="ECO:0000256" key="2">
    <source>
        <dbReference type="ARBA" id="ARBA00022707"/>
    </source>
</evidence>
<organism evidence="9 10">
    <name type="scientific">Polarella glacialis</name>
    <name type="common">Dinoflagellate</name>
    <dbReference type="NCBI Taxonomy" id="89957"/>
    <lineage>
        <taxon>Eukaryota</taxon>
        <taxon>Sar</taxon>
        <taxon>Alveolata</taxon>
        <taxon>Dinophyceae</taxon>
        <taxon>Suessiales</taxon>
        <taxon>Suessiaceae</taxon>
        <taxon>Polarella</taxon>
    </lineage>
</organism>
<keyword evidence="2" id="KW-0519">Myristate</keyword>
<feature type="compositionally biased region" description="Basic and acidic residues" evidence="7">
    <location>
        <begin position="197"/>
        <end position="206"/>
    </location>
</feature>
<keyword evidence="4" id="KW-0677">Repeat</keyword>
<feature type="domain" description="EF-hand" evidence="8">
    <location>
        <begin position="80"/>
        <end position="115"/>
    </location>
</feature>
<dbReference type="PANTHER" id="PTHR23055">
    <property type="entry name" value="CALCIUM BINDING PROTEINS"/>
    <property type="match status" value="1"/>
</dbReference>
<evidence type="ECO:0000256" key="1">
    <source>
        <dbReference type="ARBA" id="ARBA00006049"/>
    </source>
</evidence>
<dbReference type="EMBL" id="CAJNNV010025758">
    <property type="protein sequence ID" value="CAE8615958.1"/>
    <property type="molecule type" value="Genomic_DNA"/>
</dbReference>
<evidence type="ECO:0000256" key="4">
    <source>
        <dbReference type="ARBA" id="ARBA00022737"/>
    </source>
</evidence>
<dbReference type="InterPro" id="IPR002048">
    <property type="entry name" value="EF_hand_dom"/>
</dbReference>
<dbReference type="OrthoDB" id="191686at2759"/>
<sequence>MWYSSCTKHLAEIRKDLKLLVERFRANPQHCVNNRKFHELLRCKSQADANAMFEALLHNGQTQLDFWTVIGPMVVMSRMQYISRVTFLFSLYDVSGDSCLSQDELKLAMRTLLVGLSHFCPTAVMPDQSRIHRVIEETFNRIDADGSGFVSIGEMLNYAYRSEGFLKLARPFVASDQRVFEEPINFRAQLKHSKLKAKDGDAEKAELPGQVASPCPSPRLALKPTAASPRPGAHLRPDRAQEDASSGLRDELRISPDPEGLQTEDLRARKGPRRSRQLQAKHEGITKALSWVAWVAFRTIASLENRRLIRGSDLLELVSSRQSSVFPLINSAVEVGRSQIGCSMPKGEERASHMAMSISQQLLSTDSVDRLRTLLSMTGLHHPGPTGSLNSHVDQADGVVSLRMFLCFLWPRVSDAGIECSFRWCQVFHAQQVLAVLMTKRRASLVGTRQRNSRWSVDSTFAAEPPQSGRGSQVHRGFLNDIDREDLKILFDIIDINGDGELSARELCVQGGLDAKQAQCLLKVWDQNHNGNLSQLEISSVVQAVDSGLKQQMKGLFAAATGEQQSQDRSAQAEQKPASSPQPSPRTPPGRTESVLRTLDSGLGGASPKPGLSGPDAMPTSTRRNARQAARAAQMAAATLMQQKSIQNVAAARHDLQGHHLS</sequence>
<comment type="caution">
    <text evidence="9">The sequence shown here is derived from an EMBL/GenBank/DDBJ whole genome shotgun (WGS) entry which is preliminary data.</text>
</comment>
<evidence type="ECO:0000256" key="6">
    <source>
        <dbReference type="ARBA" id="ARBA00023288"/>
    </source>
</evidence>
<dbReference type="SMART" id="SM00054">
    <property type="entry name" value="EFh"/>
    <property type="match status" value="4"/>
</dbReference>
<keyword evidence="10" id="KW-1185">Reference proteome</keyword>
<feature type="domain" description="EF-hand" evidence="8">
    <location>
        <begin position="482"/>
        <end position="517"/>
    </location>
</feature>
<keyword evidence="3" id="KW-0479">Metal-binding</keyword>
<dbReference type="PROSITE" id="PS50222">
    <property type="entry name" value="EF_HAND_2"/>
    <property type="match status" value="3"/>
</dbReference>
<dbReference type="Proteomes" id="UP000654075">
    <property type="component" value="Unassembled WGS sequence"/>
</dbReference>
<dbReference type="PANTHER" id="PTHR23055:SF178">
    <property type="entry name" value="NEUROCALCIN HOMOLOG"/>
    <property type="match status" value="1"/>
</dbReference>
<dbReference type="Pfam" id="PF13499">
    <property type="entry name" value="EF-hand_7"/>
    <property type="match status" value="1"/>
</dbReference>
<evidence type="ECO:0000256" key="7">
    <source>
        <dbReference type="SAM" id="MobiDB-lite"/>
    </source>
</evidence>
<evidence type="ECO:0000256" key="5">
    <source>
        <dbReference type="ARBA" id="ARBA00022837"/>
    </source>
</evidence>
<accession>A0A813FZX3</accession>
<gene>
    <name evidence="9" type="ORF">PGLA1383_LOCUS33664</name>
</gene>
<name>A0A813FZX3_POLGL</name>
<feature type="domain" description="EF-hand" evidence="8">
    <location>
        <begin position="130"/>
        <end position="165"/>
    </location>
</feature>
<feature type="compositionally biased region" description="Polar residues" evidence="7">
    <location>
        <begin position="562"/>
        <end position="579"/>
    </location>
</feature>
<dbReference type="GO" id="GO:0005509">
    <property type="term" value="F:calcium ion binding"/>
    <property type="evidence" value="ECO:0007669"/>
    <property type="project" value="InterPro"/>
</dbReference>
<protein>
    <recommendedName>
        <fullName evidence="8">EF-hand domain-containing protein</fullName>
    </recommendedName>
</protein>
<dbReference type="InterPro" id="IPR018247">
    <property type="entry name" value="EF_Hand_1_Ca_BS"/>
</dbReference>
<dbReference type="AlphaFoldDB" id="A0A813FZX3"/>
<reference evidence="9" key="1">
    <citation type="submission" date="2021-02" db="EMBL/GenBank/DDBJ databases">
        <authorList>
            <person name="Dougan E. K."/>
            <person name="Rhodes N."/>
            <person name="Thang M."/>
            <person name="Chan C."/>
        </authorList>
    </citation>
    <scope>NUCLEOTIDE SEQUENCE</scope>
</reference>
<evidence type="ECO:0000256" key="3">
    <source>
        <dbReference type="ARBA" id="ARBA00022723"/>
    </source>
</evidence>
<feature type="compositionally biased region" description="Basic and acidic residues" evidence="7">
    <location>
        <begin position="235"/>
        <end position="256"/>
    </location>
</feature>
<evidence type="ECO:0000313" key="10">
    <source>
        <dbReference type="Proteomes" id="UP000654075"/>
    </source>
</evidence>
<comment type="similarity">
    <text evidence="1">Belongs to the recoverin family.</text>
</comment>
<proteinExistence type="inferred from homology"/>
<dbReference type="SUPFAM" id="SSF47473">
    <property type="entry name" value="EF-hand"/>
    <property type="match status" value="2"/>
</dbReference>
<keyword evidence="5" id="KW-0106">Calcium</keyword>
<dbReference type="Gene3D" id="1.10.238.10">
    <property type="entry name" value="EF-hand"/>
    <property type="match status" value="2"/>
</dbReference>
<dbReference type="Pfam" id="PF13202">
    <property type="entry name" value="EF-hand_5"/>
    <property type="match status" value="1"/>
</dbReference>
<evidence type="ECO:0000313" key="9">
    <source>
        <dbReference type="EMBL" id="CAE8615958.1"/>
    </source>
</evidence>
<keyword evidence="6" id="KW-0449">Lipoprotein</keyword>
<evidence type="ECO:0000259" key="8">
    <source>
        <dbReference type="PROSITE" id="PS50222"/>
    </source>
</evidence>
<feature type="region of interest" description="Disordered" evidence="7">
    <location>
        <begin position="197"/>
        <end position="279"/>
    </location>
</feature>
<dbReference type="InterPro" id="IPR028846">
    <property type="entry name" value="Recoverin"/>
</dbReference>